<dbReference type="PIRSF" id="PIRSF001191">
    <property type="entry name" value="Peptidase_M10A_matrix"/>
    <property type="match status" value="1"/>
</dbReference>
<keyword evidence="3 13" id="KW-0479">Metal-binding</keyword>
<dbReference type="InterPro" id="IPR033739">
    <property type="entry name" value="M10A_MMP"/>
</dbReference>
<dbReference type="AlphaFoldDB" id="A0A077Z810"/>
<dbReference type="InterPro" id="IPR036365">
    <property type="entry name" value="PGBD-like_sf"/>
</dbReference>
<dbReference type="PANTHER" id="PTHR10201">
    <property type="entry name" value="MATRIX METALLOPROTEINASE"/>
    <property type="match status" value="1"/>
</dbReference>
<dbReference type="PANTHER" id="PTHR10201:SF291">
    <property type="entry name" value="MATRIX METALLOPROTEINASE 1, ISOFORM C-RELATED"/>
    <property type="match status" value="1"/>
</dbReference>
<comment type="cofactor">
    <cofactor evidence="14">
        <name>Ca(2+)</name>
        <dbReference type="ChEBI" id="CHEBI:29108"/>
    </cofactor>
    <text evidence="14">Can bind about 5 Ca(2+) ions per subunit.</text>
</comment>
<feature type="binding site" evidence="14">
    <location>
        <position position="457"/>
    </location>
    <ligand>
        <name>Ca(2+)</name>
        <dbReference type="ChEBI" id="CHEBI:29108"/>
        <label>4</label>
    </ligand>
</feature>
<feature type="binding site" evidence="14">
    <location>
        <position position="249"/>
    </location>
    <ligand>
        <name>Zn(2+)</name>
        <dbReference type="ChEBI" id="CHEBI:29105"/>
        <label>2</label>
        <note>catalytic</note>
    </ligand>
</feature>
<dbReference type="InterPro" id="IPR000585">
    <property type="entry name" value="Hemopexin-like_dom"/>
</dbReference>
<feature type="repeat" description="Hemopexin" evidence="15">
    <location>
        <begin position="359"/>
        <end position="405"/>
    </location>
</feature>
<dbReference type="STRING" id="36087.A0A077Z810"/>
<evidence type="ECO:0000256" key="3">
    <source>
        <dbReference type="ARBA" id="ARBA00022723"/>
    </source>
</evidence>
<feature type="binding site" evidence="14">
    <location>
        <position position="412"/>
    </location>
    <ligand>
        <name>Ca(2+)</name>
        <dbReference type="ChEBI" id="CHEBI:29108"/>
        <label>5</label>
    </ligand>
</feature>
<evidence type="ECO:0000256" key="5">
    <source>
        <dbReference type="ARBA" id="ARBA00022737"/>
    </source>
</evidence>
<dbReference type="InterPro" id="IPR018487">
    <property type="entry name" value="Hemopexin-like_repeat"/>
</dbReference>
<feature type="binding site" evidence="14">
    <location>
        <position position="190"/>
    </location>
    <ligand>
        <name>Ca(2+)</name>
        <dbReference type="ChEBI" id="CHEBI:29108"/>
        <label>3</label>
    </ligand>
</feature>
<feature type="active site" evidence="12">
    <location>
        <position position="232"/>
    </location>
</feature>
<name>A0A077Z810_TRITR</name>
<dbReference type="InterPro" id="IPR021190">
    <property type="entry name" value="Pept_M10A"/>
</dbReference>
<keyword evidence="11" id="KW-1015">Disulfide bond</keyword>
<dbReference type="PRINTS" id="PR00138">
    <property type="entry name" value="MATRIXIN"/>
</dbReference>
<feature type="binding site" evidence="13">
    <location>
        <position position="231"/>
    </location>
    <ligand>
        <name>Zn(2+)</name>
        <dbReference type="ChEBI" id="CHEBI:29105"/>
        <label>2</label>
        <note>catalytic</note>
    </ligand>
</feature>
<dbReference type="CDD" id="cd04278">
    <property type="entry name" value="ZnMc_MMP"/>
    <property type="match status" value="1"/>
</dbReference>
<evidence type="ECO:0000256" key="1">
    <source>
        <dbReference type="ARBA" id="ARBA00010370"/>
    </source>
</evidence>
<keyword evidence="8 14" id="KW-0106">Calcium</keyword>
<dbReference type="InterPro" id="IPR001818">
    <property type="entry name" value="Pept_M10_metallopeptidase"/>
</dbReference>
<dbReference type="Pfam" id="PF01471">
    <property type="entry name" value="PG_binding_1"/>
    <property type="match status" value="1"/>
</dbReference>
<dbReference type="SMART" id="SM00120">
    <property type="entry name" value="HX"/>
    <property type="match status" value="4"/>
</dbReference>
<dbReference type="Gene3D" id="3.40.390.10">
    <property type="entry name" value="Collagenase (Catalytic Domain)"/>
    <property type="match status" value="1"/>
</dbReference>
<feature type="chain" id="PRO_5001728435" evidence="16">
    <location>
        <begin position="28"/>
        <end position="510"/>
    </location>
</feature>
<dbReference type="SMART" id="SM00235">
    <property type="entry name" value="ZnMc"/>
    <property type="match status" value="1"/>
</dbReference>
<accession>A0A077Z810</accession>
<feature type="binding site" evidence="14">
    <location>
        <position position="197"/>
    </location>
    <ligand>
        <name>Zn(2+)</name>
        <dbReference type="ChEBI" id="CHEBI:29105"/>
        <label>1</label>
    </ligand>
</feature>
<keyword evidence="10" id="KW-0865">Zymogen</keyword>
<feature type="binding site" evidence="13">
    <location>
        <position position="241"/>
    </location>
    <ligand>
        <name>Zn(2+)</name>
        <dbReference type="ChEBI" id="CHEBI:29105"/>
        <label>2</label>
        <note>catalytic</note>
    </ligand>
</feature>
<feature type="binding site" evidence="14">
    <location>
        <position position="363"/>
    </location>
    <ligand>
        <name>Ca(2+)</name>
        <dbReference type="ChEBI" id="CHEBI:29108"/>
        <label>4</label>
    </ligand>
</feature>
<dbReference type="PROSITE" id="PS00024">
    <property type="entry name" value="HEMOPEXIN"/>
    <property type="match status" value="1"/>
</dbReference>
<evidence type="ECO:0000256" key="8">
    <source>
        <dbReference type="ARBA" id="ARBA00022837"/>
    </source>
</evidence>
<feature type="binding site" evidence="14">
    <location>
        <position position="189"/>
    </location>
    <ligand>
        <name>Ca(2+)</name>
        <dbReference type="ChEBI" id="CHEBI:29108"/>
        <label>3</label>
    </ligand>
</feature>
<evidence type="ECO:0000256" key="10">
    <source>
        <dbReference type="ARBA" id="ARBA00023145"/>
    </source>
</evidence>
<dbReference type="InterPro" id="IPR002477">
    <property type="entry name" value="Peptidoglycan-bd-like"/>
</dbReference>
<dbReference type="GO" id="GO:0006508">
    <property type="term" value="P:proteolysis"/>
    <property type="evidence" value="ECO:0007669"/>
    <property type="project" value="UniProtKB-KW"/>
</dbReference>
<feature type="binding site" evidence="14">
    <location>
        <position position="317"/>
    </location>
    <ligand>
        <name>Ca(2+)</name>
        <dbReference type="ChEBI" id="CHEBI:29108"/>
        <label>4</label>
    </ligand>
</feature>
<dbReference type="InterPro" id="IPR036375">
    <property type="entry name" value="Hemopexin-like_dom_sf"/>
</dbReference>
<dbReference type="PROSITE" id="PS51642">
    <property type="entry name" value="HEMOPEXIN_2"/>
    <property type="match status" value="4"/>
</dbReference>
<evidence type="ECO:0000256" key="6">
    <source>
        <dbReference type="ARBA" id="ARBA00022801"/>
    </source>
</evidence>
<feature type="repeat" description="Hemopexin" evidence="15">
    <location>
        <begin position="309"/>
        <end position="358"/>
    </location>
</feature>
<reference evidence="18" key="2">
    <citation type="submission" date="2014-03" db="EMBL/GenBank/DDBJ databases">
        <title>The whipworm genome and dual-species transcriptomics of an intimate host-pathogen interaction.</title>
        <authorList>
            <person name="Foth B.J."/>
            <person name="Tsai I.J."/>
            <person name="Reid A.J."/>
            <person name="Bancroft A.J."/>
            <person name="Nichol S."/>
            <person name="Tracey A."/>
            <person name="Holroyd N."/>
            <person name="Cotton J.A."/>
            <person name="Stanley E.J."/>
            <person name="Zarowiecki M."/>
            <person name="Liu J.Z."/>
            <person name="Huckvale T."/>
            <person name="Cooper P.J."/>
            <person name="Grencis R.K."/>
            <person name="Berriman M."/>
        </authorList>
    </citation>
    <scope>NUCLEOTIDE SEQUENCE [LARGE SCALE GENOMIC DNA]</scope>
</reference>
<dbReference type="InterPro" id="IPR024079">
    <property type="entry name" value="MetalloPept_cat_dom_sf"/>
</dbReference>
<evidence type="ECO:0000259" key="17">
    <source>
        <dbReference type="SMART" id="SM00235"/>
    </source>
</evidence>
<dbReference type="Pfam" id="PF00413">
    <property type="entry name" value="Peptidase_M10"/>
    <property type="match status" value="1"/>
</dbReference>
<feature type="domain" description="Peptidase metallopeptidase" evidence="17">
    <location>
        <begin position="119"/>
        <end position="277"/>
    </location>
</feature>
<keyword evidence="7 13" id="KW-0862">Zinc</keyword>
<evidence type="ECO:0000256" key="14">
    <source>
        <dbReference type="PIRSR" id="PIRSR621190-2"/>
    </source>
</evidence>
<feature type="binding site" evidence="14">
    <location>
        <position position="204"/>
    </location>
    <ligand>
        <name>Ca(2+)</name>
        <dbReference type="ChEBI" id="CHEBI:29108"/>
        <label>2</label>
    </ligand>
</feature>
<sequence>MVQGAIQAMALTAAAVTFIFLKECCLSVPLPKPFIQRHLSSIGLNATNKAAYHYLKRYGYLNVGADVSTTDAQFAEALKVFQQVASLPVTGVLCAKTIERMSQPRCPAPDIYLSDKEQLSSYWASSNLTYSISRYSTSSDPVSIEDAVKKAFRVWEQHSLLRFKQVPSRTANIDIAFVKKMHGDGEPFDGRGGILAHAFFPQYGGSIHFDDDEAWNPGPAKGLDLYAVAAHEIGHSLGLKHSMNSNALMAPFYQSHLSNEIRLHSDDVDALHYLYGSPADETIWPSNKVTDEGSGYFNQQPNSLLNKVDICKNAVLDTITVIGNGSTYAFQGKWYWRLNQLSYDEGYPRRIADDWDGLPDHIDAAVTDKLGNTYFFKEDKYWQYDAEGKAAANNPKNMSSAFPDTPENLDAAMIWAYDQRFYFFKGKFFWQHLTSSERALWPRLIKTISSNFTSKIDAAFTWTNGKNYIFAGPYYYRLSGWRVMKVLPGYPRSTGEWWFGCNDGKSIEEP</sequence>
<feature type="binding site" evidence="14">
    <location>
        <position position="365"/>
    </location>
    <ligand>
        <name>Ca(2+)</name>
        <dbReference type="ChEBI" id="CHEBI:29108"/>
        <label>5</label>
    </ligand>
</feature>
<dbReference type="GO" id="GO:0031012">
    <property type="term" value="C:extracellular matrix"/>
    <property type="evidence" value="ECO:0007669"/>
    <property type="project" value="InterPro"/>
</dbReference>
<feature type="binding site" evidence="14">
    <location>
        <position position="210"/>
    </location>
    <ligand>
        <name>Ca(2+)</name>
        <dbReference type="ChEBI" id="CHEBI:29108"/>
        <label>3</label>
    </ligand>
</feature>
<dbReference type="GO" id="GO:0030198">
    <property type="term" value="P:extracellular matrix organization"/>
    <property type="evidence" value="ECO:0007669"/>
    <property type="project" value="TreeGrafter"/>
</dbReference>
<protein>
    <submittedName>
        <fullName evidence="18">Matrix metalloproteinase 1</fullName>
    </submittedName>
</protein>
<evidence type="ECO:0000256" key="12">
    <source>
        <dbReference type="PIRSR" id="PIRSR001191-1"/>
    </source>
</evidence>
<dbReference type="SUPFAM" id="SSF55486">
    <property type="entry name" value="Metalloproteases ('zincins'), catalytic domain"/>
    <property type="match status" value="1"/>
</dbReference>
<keyword evidence="6" id="KW-0378">Hydrolase</keyword>
<comment type="similarity">
    <text evidence="1">Belongs to the peptidase M10A family.</text>
</comment>
<dbReference type="GO" id="GO:0004222">
    <property type="term" value="F:metalloendopeptidase activity"/>
    <property type="evidence" value="ECO:0007669"/>
    <property type="project" value="InterPro"/>
</dbReference>
<keyword evidence="9" id="KW-0482">Metalloprotease</keyword>
<dbReference type="Pfam" id="PF00045">
    <property type="entry name" value="Hemopexin"/>
    <property type="match status" value="3"/>
</dbReference>
<evidence type="ECO:0000256" key="7">
    <source>
        <dbReference type="ARBA" id="ARBA00022833"/>
    </source>
</evidence>
<keyword evidence="19" id="KW-1185">Reference proteome</keyword>
<dbReference type="CDD" id="cd00094">
    <property type="entry name" value="HX"/>
    <property type="match status" value="1"/>
</dbReference>
<dbReference type="SUPFAM" id="SSF47090">
    <property type="entry name" value="PGBD-like"/>
    <property type="match status" value="1"/>
</dbReference>
<evidence type="ECO:0000256" key="4">
    <source>
        <dbReference type="ARBA" id="ARBA00022729"/>
    </source>
</evidence>
<dbReference type="InterPro" id="IPR018486">
    <property type="entry name" value="Hemopexin_CS"/>
</dbReference>
<dbReference type="Gene3D" id="2.110.10.10">
    <property type="entry name" value="Hemopexin-like domain"/>
    <property type="match status" value="1"/>
</dbReference>
<dbReference type="EMBL" id="HG805991">
    <property type="protein sequence ID" value="CDW55904.1"/>
    <property type="molecule type" value="Genomic_DNA"/>
</dbReference>
<dbReference type="InterPro" id="IPR006026">
    <property type="entry name" value="Peptidase_Metallo"/>
</dbReference>
<dbReference type="Proteomes" id="UP000030665">
    <property type="component" value="Unassembled WGS sequence"/>
</dbReference>
<evidence type="ECO:0000256" key="16">
    <source>
        <dbReference type="SAM" id="SignalP"/>
    </source>
</evidence>
<feature type="binding site" evidence="13">
    <location>
        <position position="235"/>
    </location>
    <ligand>
        <name>Zn(2+)</name>
        <dbReference type="ChEBI" id="CHEBI:29105"/>
        <label>2</label>
        <note>catalytic</note>
    </ligand>
</feature>
<keyword evidence="5" id="KW-0677">Repeat</keyword>
<feature type="repeat" description="Hemopexin" evidence="15">
    <location>
        <begin position="406"/>
        <end position="452"/>
    </location>
</feature>
<feature type="signal peptide" evidence="16">
    <location>
        <begin position="1"/>
        <end position="27"/>
    </location>
</feature>
<evidence type="ECO:0000256" key="15">
    <source>
        <dbReference type="PROSITE-ProRule" id="PRU01011"/>
    </source>
</evidence>
<reference evidence="18" key="1">
    <citation type="submission" date="2014-01" db="EMBL/GenBank/DDBJ databases">
        <authorList>
            <person name="Aslett M."/>
        </authorList>
    </citation>
    <scope>NUCLEOTIDE SEQUENCE</scope>
</reference>
<feature type="binding site" evidence="14">
    <location>
        <position position="213"/>
    </location>
    <ligand>
        <name>Ca(2+)</name>
        <dbReference type="ChEBI" id="CHEBI:29108"/>
        <label>1</label>
    </ligand>
</feature>
<feature type="binding site" description="in inhibited form" evidence="14">
    <location>
        <position position="106"/>
    </location>
    <ligand>
        <name>Zn(2+)</name>
        <dbReference type="ChEBI" id="CHEBI:29105"/>
        <label>2</label>
        <note>catalytic</note>
    </ligand>
</feature>
<organism evidence="18 19">
    <name type="scientific">Trichuris trichiura</name>
    <name type="common">Whipworm</name>
    <name type="synonym">Trichocephalus trichiurus</name>
    <dbReference type="NCBI Taxonomy" id="36087"/>
    <lineage>
        <taxon>Eukaryota</taxon>
        <taxon>Metazoa</taxon>
        <taxon>Ecdysozoa</taxon>
        <taxon>Nematoda</taxon>
        <taxon>Enoplea</taxon>
        <taxon>Dorylaimia</taxon>
        <taxon>Trichinellida</taxon>
        <taxon>Trichuridae</taxon>
        <taxon>Trichuris</taxon>
    </lineage>
</organism>
<evidence type="ECO:0000256" key="9">
    <source>
        <dbReference type="ARBA" id="ARBA00023049"/>
    </source>
</evidence>
<dbReference type="GO" id="GO:0008270">
    <property type="term" value="F:zinc ion binding"/>
    <property type="evidence" value="ECO:0007669"/>
    <property type="project" value="InterPro"/>
</dbReference>
<gene>
    <name evidence="18" type="ORF">TTRE_0000417801</name>
</gene>
<evidence type="ECO:0000256" key="11">
    <source>
        <dbReference type="ARBA" id="ARBA00023157"/>
    </source>
</evidence>
<feature type="binding site" evidence="14">
    <location>
        <position position="213"/>
    </location>
    <ligand>
        <name>Ca(2+)</name>
        <dbReference type="ChEBI" id="CHEBI:29108"/>
        <label>3</label>
    </ligand>
</feature>
<feature type="binding site" evidence="14">
    <location>
        <position position="182"/>
    </location>
    <ligand>
        <name>Zn(2+)</name>
        <dbReference type="ChEBI" id="CHEBI:29105"/>
        <label>1</label>
    </ligand>
</feature>
<evidence type="ECO:0000256" key="13">
    <source>
        <dbReference type="PIRSR" id="PIRSR001191-2"/>
    </source>
</evidence>
<evidence type="ECO:0000256" key="2">
    <source>
        <dbReference type="ARBA" id="ARBA00022670"/>
    </source>
</evidence>
<feature type="binding site" evidence="14">
    <location>
        <position position="211"/>
    </location>
    <ligand>
        <name>Ca(2+)</name>
        <dbReference type="ChEBI" id="CHEBI:29108"/>
        <label>1</label>
    </ligand>
</feature>
<evidence type="ECO:0000313" key="18">
    <source>
        <dbReference type="EMBL" id="CDW55904.1"/>
    </source>
</evidence>
<dbReference type="OrthoDB" id="406838at2759"/>
<feature type="binding site" evidence="14">
    <location>
        <position position="184"/>
    </location>
    <ligand>
        <name>Zn(2+)</name>
        <dbReference type="ChEBI" id="CHEBI:29105"/>
        <label>1</label>
    </ligand>
</feature>
<feature type="binding site" evidence="14">
    <location>
        <position position="208"/>
    </location>
    <ligand>
        <name>Zn(2+)</name>
        <dbReference type="ChEBI" id="CHEBI:29105"/>
        <label>1</label>
    </ligand>
</feature>
<feature type="binding site" evidence="14">
    <location>
        <position position="319"/>
    </location>
    <ligand>
        <name>Ca(2+)</name>
        <dbReference type="ChEBI" id="CHEBI:29108"/>
        <label>5</label>
    </ligand>
</feature>
<proteinExistence type="inferred from homology"/>
<evidence type="ECO:0000313" key="19">
    <source>
        <dbReference type="Proteomes" id="UP000030665"/>
    </source>
</evidence>
<keyword evidence="2" id="KW-0645">Protease</keyword>
<keyword evidence="4 16" id="KW-0732">Signal</keyword>
<dbReference type="SUPFAM" id="SSF50923">
    <property type="entry name" value="Hemopexin-like domain"/>
    <property type="match status" value="1"/>
</dbReference>
<comment type="cofactor">
    <cofactor evidence="14">
        <name>Zn(2+)</name>
        <dbReference type="ChEBI" id="CHEBI:29105"/>
    </cofactor>
    <text evidence="14">Binds 2 Zn(2+) ions per subunit.</text>
</comment>
<dbReference type="GO" id="GO:0030574">
    <property type="term" value="P:collagen catabolic process"/>
    <property type="evidence" value="ECO:0007669"/>
    <property type="project" value="TreeGrafter"/>
</dbReference>
<feature type="repeat" description="Hemopexin" evidence="15">
    <location>
        <begin position="453"/>
        <end position="501"/>
    </location>
</feature>